<feature type="compositionally biased region" description="Basic and acidic residues" evidence="1">
    <location>
        <begin position="29"/>
        <end position="41"/>
    </location>
</feature>
<accession>A0A9Q1MQH7</accession>
<dbReference type="EMBL" id="JAJAGQ010000005">
    <property type="protein sequence ID" value="KAJ8563204.1"/>
    <property type="molecule type" value="Genomic_DNA"/>
</dbReference>
<evidence type="ECO:0000313" key="2">
    <source>
        <dbReference type="EMBL" id="KAJ8563204.1"/>
    </source>
</evidence>
<organism evidence="2 3">
    <name type="scientific">Anisodus acutangulus</name>
    <dbReference type="NCBI Taxonomy" id="402998"/>
    <lineage>
        <taxon>Eukaryota</taxon>
        <taxon>Viridiplantae</taxon>
        <taxon>Streptophyta</taxon>
        <taxon>Embryophyta</taxon>
        <taxon>Tracheophyta</taxon>
        <taxon>Spermatophyta</taxon>
        <taxon>Magnoliopsida</taxon>
        <taxon>eudicotyledons</taxon>
        <taxon>Gunneridae</taxon>
        <taxon>Pentapetalae</taxon>
        <taxon>asterids</taxon>
        <taxon>lamiids</taxon>
        <taxon>Solanales</taxon>
        <taxon>Solanaceae</taxon>
        <taxon>Solanoideae</taxon>
        <taxon>Hyoscyameae</taxon>
        <taxon>Anisodus</taxon>
    </lineage>
</organism>
<dbReference type="Proteomes" id="UP001152561">
    <property type="component" value="Unassembled WGS sequence"/>
</dbReference>
<sequence>MERKEVDGSSIPGDRTIDQSATTPSLQSKKHDQSAGKKSGEDVTSENDLQLGLGDATQLQSHINQHGMHGAAANSSVISFLKASGITLSNSSDRSKFIRIVRWGCIADGAGVPNSFGNAGIHALRSFGNTEIFIIGYKAVFVVKDFESAMTI</sequence>
<protein>
    <submittedName>
        <fullName evidence="2">Uncharacterized protein</fullName>
    </submittedName>
</protein>
<keyword evidence="3" id="KW-1185">Reference proteome</keyword>
<gene>
    <name evidence="2" type="ORF">K7X08_031656</name>
</gene>
<feature type="compositionally biased region" description="Polar residues" evidence="1">
    <location>
        <begin position="18"/>
        <end position="27"/>
    </location>
</feature>
<dbReference type="AlphaFoldDB" id="A0A9Q1MQH7"/>
<evidence type="ECO:0000256" key="1">
    <source>
        <dbReference type="SAM" id="MobiDB-lite"/>
    </source>
</evidence>
<comment type="caution">
    <text evidence="2">The sequence shown here is derived from an EMBL/GenBank/DDBJ whole genome shotgun (WGS) entry which is preliminary data.</text>
</comment>
<reference evidence="3" key="1">
    <citation type="journal article" date="2023" name="Proc. Natl. Acad. Sci. U.S.A.">
        <title>Genomic and structural basis for evolution of tropane alkaloid biosynthesis.</title>
        <authorList>
            <person name="Wanga Y.-J."/>
            <person name="Taina T."/>
            <person name="Yua J.-Y."/>
            <person name="Lia J."/>
            <person name="Xua B."/>
            <person name="Chenc J."/>
            <person name="D'Auriad J.C."/>
            <person name="Huanga J.-P."/>
            <person name="Huanga S.-X."/>
        </authorList>
    </citation>
    <scope>NUCLEOTIDE SEQUENCE [LARGE SCALE GENOMIC DNA]</scope>
    <source>
        <strain evidence="3">cv. KIB-2019</strain>
    </source>
</reference>
<name>A0A9Q1MQH7_9SOLA</name>
<evidence type="ECO:0000313" key="3">
    <source>
        <dbReference type="Proteomes" id="UP001152561"/>
    </source>
</evidence>
<feature type="region of interest" description="Disordered" evidence="1">
    <location>
        <begin position="1"/>
        <end position="51"/>
    </location>
</feature>
<proteinExistence type="predicted"/>